<sequence length="229" mass="24775">MLTIGLIGGLSWYSTLEYYRVINEEIQGRLGGHASAKIVLQSLDFAEVREYQQREDWPAAGRLLAEAGRRCQAGGADLILICSNLMHKNAEAVDAEIDVPLLHIADAVAQRARGFEKVGLLGARWIMEEEFYAGHLRSAGVDVVVPDADGRELVDRVIFEELTQGKVLESSRTAYAGIIAQLVEQGAEAVVLACTEIELLIGAADSPVPLLDSMQIHAEQAAILALGRA</sequence>
<dbReference type="InterPro" id="IPR001920">
    <property type="entry name" value="Asp/Glu_race"/>
</dbReference>
<dbReference type="Gene3D" id="3.40.50.1860">
    <property type="match status" value="2"/>
</dbReference>
<dbReference type="SUPFAM" id="SSF53681">
    <property type="entry name" value="Aspartate/glutamate racemase"/>
    <property type="match status" value="2"/>
</dbReference>
<organism evidence="3 4">
    <name type="scientific">Kribbella karoonensis</name>
    <dbReference type="NCBI Taxonomy" id="324851"/>
    <lineage>
        <taxon>Bacteria</taxon>
        <taxon>Bacillati</taxon>
        <taxon>Actinomycetota</taxon>
        <taxon>Actinomycetes</taxon>
        <taxon>Propionibacteriales</taxon>
        <taxon>Kribbellaceae</taxon>
        <taxon>Kribbella</taxon>
    </lineage>
</organism>
<dbReference type="InterPro" id="IPR015942">
    <property type="entry name" value="Asp/Glu/hydantoin_racemase"/>
</dbReference>
<keyword evidence="2" id="KW-0413">Isomerase</keyword>
<dbReference type="InterPro" id="IPR004380">
    <property type="entry name" value="Asp_race"/>
</dbReference>
<reference evidence="3 4" key="1">
    <citation type="journal article" date="2019" name="Int. J. Syst. Evol. Microbiol.">
        <title>The Global Catalogue of Microorganisms (GCM) 10K type strain sequencing project: providing services to taxonomists for standard genome sequencing and annotation.</title>
        <authorList>
            <consortium name="The Broad Institute Genomics Platform"/>
            <consortium name="The Broad Institute Genome Sequencing Center for Infectious Disease"/>
            <person name="Wu L."/>
            <person name="Ma J."/>
        </authorList>
    </citation>
    <scope>NUCLEOTIDE SEQUENCE [LARGE SCALE GENOMIC DNA]</scope>
    <source>
        <strain evidence="3 4">JCM 14304</strain>
    </source>
</reference>
<dbReference type="Proteomes" id="UP001500190">
    <property type="component" value="Unassembled WGS sequence"/>
</dbReference>
<comment type="similarity">
    <text evidence="1">Belongs to the aspartate/glutamate racemases family.</text>
</comment>
<dbReference type="EMBL" id="BAAAND010000012">
    <property type="protein sequence ID" value="GAA1611013.1"/>
    <property type="molecule type" value="Genomic_DNA"/>
</dbReference>
<name>A0ABN2EM64_9ACTN</name>
<dbReference type="NCBIfam" id="TIGR00035">
    <property type="entry name" value="asp_race"/>
    <property type="match status" value="1"/>
</dbReference>
<evidence type="ECO:0000256" key="1">
    <source>
        <dbReference type="ARBA" id="ARBA00007847"/>
    </source>
</evidence>
<gene>
    <name evidence="3" type="ORF">GCM10009742_72160</name>
</gene>
<dbReference type="Pfam" id="PF01177">
    <property type="entry name" value="Asp_Glu_race"/>
    <property type="match status" value="1"/>
</dbReference>
<evidence type="ECO:0000313" key="3">
    <source>
        <dbReference type="EMBL" id="GAA1611013.1"/>
    </source>
</evidence>
<accession>A0ABN2EM64</accession>
<dbReference type="RefSeq" id="WP_344199888.1">
    <property type="nucleotide sequence ID" value="NZ_BAAAND010000012.1"/>
</dbReference>
<evidence type="ECO:0000313" key="4">
    <source>
        <dbReference type="Proteomes" id="UP001500190"/>
    </source>
</evidence>
<evidence type="ECO:0000256" key="2">
    <source>
        <dbReference type="ARBA" id="ARBA00023235"/>
    </source>
</evidence>
<proteinExistence type="inferred from homology"/>
<protein>
    <submittedName>
        <fullName evidence="3">Aspartate/glutamate racemase family protein</fullName>
    </submittedName>
</protein>
<comment type="caution">
    <text evidence="3">The sequence shown here is derived from an EMBL/GenBank/DDBJ whole genome shotgun (WGS) entry which is preliminary data.</text>
</comment>
<dbReference type="PANTHER" id="PTHR21198">
    <property type="entry name" value="GLUTAMATE RACEMASE"/>
    <property type="match status" value="1"/>
</dbReference>
<keyword evidence="4" id="KW-1185">Reference proteome</keyword>
<dbReference type="PANTHER" id="PTHR21198:SF7">
    <property type="entry name" value="ASPARTATE-GLUTAMATE RACEMASE FAMILY"/>
    <property type="match status" value="1"/>
</dbReference>